<reference evidence="2 3" key="1">
    <citation type="submission" date="2018-11" db="EMBL/GenBank/DDBJ databases">
        <title>Genomic Encyclopedia of Type Strains, Phase IV (KMG-IV): sequencing the most valuable type-strain genomes for metagenomic binning, comparative biology and taxonomic classification.</title>
        <authorList>
            <person name="Goeker M."/>
        </authorList>
    </citation>
    <scope>NUCLEOTIDE SEQUENCE [LARGE SCALE GENOMIC DNA]</scope>
    <source>
        <strain evidence="2 3">DSM 100316</strain>
    </source>
</reference>
<protein>
    <submittedName>
        <fullName evidence="2">Uncharacterized protein</fullName>
    </submittedName>
</protein>
<keyword evidence="1" id="KW-1133">Transmembrane helix</keyword>
<dbReference type="Proteomes" id="UP000275394">
    <property type="component" value="Unassembled WGS sequence"/>
</dbReference>
<keyword evidence="1" id="KW-0472">Membrane</keyword>
<evidence type="ECO:0000313" key="2">
    <source>
        <dbReference type="EMBL" id="ROS05442.1"/>
    </source>
</evidence>
<keyword evidence="1" id="KW-0812">Transmembrane</keyword>
<sequence length="51" mass="5844">MISLLFTLFFIAQVLTLKGKEKAALYTSFFALVISLFWLIHHSTDQLSILL</sequence>
<dbReference type="Pfam" id="PF19455">
    <property type="entry name" value="DUF5993"/>
    <property type="match status" value="1"/>
</dbReference>
<evidence type="ECO:0000313" key="3">
    <source>
        <dbReference type="Proteomes" id="UP000275394"/>
    </source>
</evidence>
<dbReference type="RefSeq" id="WP_425452452.1">
    <property type="nucleotide sequence ID" value="NZ_RKHR01000003.1"/>
</dbReference>
<gene>
    <name evidence="2" type="ORF">EDC56_0972</name>
</gene>
<dbReference type="AlphaFoldDB" id="A0A3N2E0K9"/>
<accession>A0A3N2E0K9</accession>
<dbReference type="InterPro" id="IPR046035">
    <property type="entry name" value="DUF5993"/>
</dbReference>
<dbReference type="EMBL" id="RKHR01000003">
    <property type="protein sequence ID" value="ROS05442.1"/>
    <property type="molecule type" value="Genomic_DNA"/>
</dbReference>
<comment type="caution">
    <text evidence="2">The sequence shown here is derived from an EMBL/GenBank/DDBJ whole genome shotgun (WGS) entry which is preliminary data.</text>
</comment>
<evidence type="ECO:0000256" key="1">
    <source>
        <dbReference type="SAM" id="Phobius"/>
    </source>
</evidence>
<name>A0A3N2E0K9_9GAMM</name>
<proteinExistence type="predicted"/>
<organism evidence="2 3">
    <name type="scientific">Sinobacterium caligoides</name>
    <dbReference type="NCBI Taxonomy" id="933926"/>
    <lineage>
        <taxon>Bacteria</taxon>
        <taxon>Pseudomonadati</taxon>
        <taxon>Pseudomonadota</taxon>
        <taxon>Gammaproteobacteria</taxon>
        <taxon>Cellvibrionales</taxon>
        <taxon>Spongiibacteraceae</taxon>
        <taxon>Sinobacterium</taxon>
    </lineage>
</organism>
<keyword evidence="3" id="KW-1185">Reference proteome</keyword>
<feature type="transmembrane region" description="Helical" evidence="1">
    <location>
        <begin position="24"/>
        <end position="41"/>
    </location>
</feature>